<reference evidence="1 2" key="1">
    <citation type="submission" date="2014-04" db="EMBL/GenBank/DDBJ databases">
        <title>Vibrio metecus sp. nov., a close relative of Vibrio cholerae isolated from coastal brackish ponds and clinical specimens.</title>
        <authorList>
            <person name="Kirchberger P.C."/>
            <person name="Turnsek M."/>
            <person name="Hunt D.E."/>
            <person name="Haley B.J."/>
            <person name="Colwell R."/>
            <person name="Polz M.F."/>
            <person name="Tarr C.L."/>
            <person name="Boucher Y."/>
        </authorList>
    </citation>
    <scope>NUCLEOTIDE SEQUENCE [LARGE SCALE GENOMIC DNA]</scope>
    <source>
        <strain evidence="2">PPCK-2014</strain>
    </source>
</reference>
<organism evidence="1 2">
    <name type="scientific">Vibrio metoecus</name>
    <dbReference type="NCBI Taxonomy" id="1481663"/>
    <lineage>
        <taxon>Bacteria</taxon>
        <taxon>Pseudomonadati</taxon>
        <taxon>Pseudomonadota</taxon>
        <taxon>Gammaproteobacteria</taxon>
        <taxon>Vibrionales</taxon>
        <taxon>Vibrionaceae</taxon>
        <taxon>Vibrio</taxon>
    </lineage>
</organism>
<proteinExistence type="predicted"/>
<evidence type="ECO:0008006" key="3">
    <source>
        <dbReference type="Google" id="ProtNLM"/>
    </source>
</evidence>
<evidence type="ECO:0000313" key="1">
    <source>
        <dbReference type="EMBL" id="KDO13343.1"/>
    </source>
</evidence>
<name>A0ABR4RUG2_VIBMT</name>
<protein>
    <recommendedName>
        <fullName evidence="3">Transposase</fullName>
    </recommendedName>
</protein>
<dbReference type="EMBL" id="JJMN01000068">
    <property type="protein sequence ID" value="KDO13343.1"/>
    <property type="molecule type" value="Genomic_DNA"/>
</dbReference>
<dbReference type="Proteomes" id="UP000027331">
    <property type="component" value="Unassembled WGS sequence"/>
</dbReference>
<comment type="caution">
    <text evidence="1">The sequence shown here is derived from an EMBL/GenBank/DDBJ whole genome shotgun (WGS) entry which is preliminary data.</text>
</comment>
<sequence>MHKGVMLHSNERSHYICRSYRQLLQRYQIKQSATRLSTNLTTAPELAWVFKHWGNILLDIIADRCTSKL</sequence>
<evidence type="ECO:0000313" key="2">
    <source>
        <dbReference type="Proteomes" id="UP000027331"/>
    </source>
</evidence>
<keyword evidence="2" id="KW-1185">Reference proteome</keyword>
<gene>
    <name evidence="1" type="ORF">DP83_17675</name>
</gene>
<accession>A0ABR4RUG2</accession>